<feature type="signal peptide" evidence="4">
    <location>
        <begin position="1"/>
        <end position="32"/>
    </location>
</feature>
<dbReference type="Gene3D" id="3.30.1330.60">
    <property type="entry name" value="OmpA-like domain"/>
    <property type="match status" value="1"/>
</dbReference>
<dbReference type="PANTHER" id="PTHR30024:SF47">
    <property type="entry name" value="TAURINE-BINDING PERIPLASMIC PROTEIN"/>
    <property type="match status" value="1"/>
</dbReference>
<dbReference type="GO" id="GO:0042597">
    <property type="term" value="C:periplasmic space"/>
    <property type="evidence" value="ECO:0007669"/>
    <property type="project" value="UniProtKB-SubCell"/>
</dbReference>
<reference evidence="6 7" key="1">
    <citation type="submission" date="2019-11" db="EMBL/GenBank/DDBJ databases">
        <title>Comparative genomics of hydrocarbon-degrading Desulfosarcina strains.</title>
        <authorList>
            <person name="Watanabe M."/>
            <person name="Kojima H."/>
            <person name="Fukui M."/>
        </authorList>
    </citation>
    <scope>NUCLEOTIDE SEQUENCE [LARGE SCALE GENOMIC DNA]</scope>
    <source>
        <strain evidence="6 7">28bB2T</strain>
    </source>
</reference>
<gene>
    <name evidence="6" type="ORF">DSCO28_58720</name>
</gene>
<evidence type="ECO:0000256" key="1">
    <source>
        <dbReference type="ARBA" id="ARBA00004418"/>
    </source>
</evidence>
<dbReference type="InterPro" id="IPR036737">
    <property type="entry name" value="OmpA-like_sf"/>
</dbReference>
<evidence type="ECO:0000313" key="6">
    <source>
        <dbReference type="EMBL" id="BBO85306.1"/>
    </source>
</evidence>
<dbReference type="AlphaFoldDB" id="A0A5K7ZYT2"/>
<keyword evidence="3 4" id="KW-0732">Signal</keyword>
<dbReference type="Gene3D" id="3.40.190.10">
    <property type="entry name" value="Periplasmic binding protein-like II"/>
    <property type="match status" value="2"/>
</dbReference>
<feature type="domain" description="SsuA/THI5-like" evidence="5">
    <location>
        <begin position="85"/>
        <end position="295"/>
    </location>
</feature>
<comment type="subcellular location">
    <subcellularLocation>
        <location evidence="1">Periplasm</location>
    </subcellularLocation>
</comment>
<evidence type="ECO:0000313" key="7">
    <source>
        <dbReference type="Proteomes" id="UP000425960"/>
    </source>
</evidence>
<protein>
    <recommendedName>
        <fullName evidence="5">SsuA/THI5-like domain-containing protein</fullName>
    </recommendedName>
</protein>
<dbReference type="PANTHER" id="PTHR30024">
    <property type="entry name" value="ALIPHATIC SULFONATES-BINDING PROTEIN-RELATED"/>
    <property type="match status" value="1"/>
</dbReference>
<feature type="chain" id="PRO_5024340407" description="SsuA/THI5-like domain-containing protein" evidence="4">
    <location>
        <begin position="33"/>
        <end position="573"/>
    </location>
</feature>
<dbReference type="SUPFAM" id="SSF53850">
    <property type="entry name" value="Periplasmic binding protein-like II"/>
    <property type="match status" value="1"/>
</dbReference>
<evidence type="ECO:0000256" key="2">
    <source>
        <dbReference type="ARBA" id="ARBA00010742"/>
    </source>
</evidence>
<dbReference type="EMBL" id="AP021876">
    <property type="protein sequence ID" value="BBO85306.1"/>
    <property type="molecule type" value="Genomic_DNA"/>
</dbReference>
<dbReference type="KEGG" id="dov:DSCO28_58720"/>
<sequence>MEDKMKPMRCKRVCRCLLNSLVCMLLCWSTAAAIQSPPLVTEIKTAVGEVKPGKSITVPLITWGGDMATILANGNSAKTAAGSIFAKQGFSLNLVRQDDFKKQIDAYMRGESPFLRGTMGMINLAAEVLNQDPRTRPVVIYQLTWSNGGDCLVVKSGIRSARDLKGKTVAIQAYGPHVDYLAKILKDAGLSLKDIDIRWTRDLSGTADTPAEAIFEKDVDAAFLIIPDGLMLTSNGTVGTGAEGSVRGARIMLSTKTANRIIADVYAVRSDFFQAHRDRVEAFVHGLLLGTQELKARFGHKEKDLSAYQSLISTSAAILLDSAQATADAEALYGDCEFAGFRGNVRFFGDEKWPRGMNRLVNEIQSSFITLGLLGRNSPLEQARWDYDSLREGLTGIDDVPAPRFKTAAVAQVVARKQAMGTLGEGELFSLEINFQPNQNDFPENLYADGFRRIVDLASTYGGAVITVEGHSDPHKYRRLEKKGATPIELKRTRQAAKNLSMNRSIAVRDSVIRFAKDAGVPLDQSQFTVIGHGIDQPKYPQPRTKEEWLSNMRVVFRIIQIEAEDEAFIPLD</sequence>
<comment type="similarity">
    <text evidence="2">Belongs to the bacterial solute-binding protein SsuA/TauA family.</text>
</comment>
<proteinExistence type="inferred from homology"/>
<evidence type="ECO:0000256" key="4">
    <source>
        <dbReference type="SAM" id="SignalP"/>
    </source>
</evidence>
<organism evidence="6 7">
    <name type="scientific">Desulfosarcina ovata subsp. sediminis</name>
    <dbReference type="NCBI Taxonomy" id="885957"/>
    <lineage>
        <taxon>Bacteria</taxon>
        <taxon>Pseudomonadati</taxon>
        <taxon>Thermodesulfobacteriota</taxon>
        <taxon>Desulfobacteria</taxon>
        <taxon>Desulfobacterales</taxon>
        <taxon>Desulfosarcinaceae</taxon>
        <taxon>Desulfosarcina</taxon>
    </lineage>
</organism>
<dbReference type="SUPFAM" id="SSF103088">
    <property type="entry name" value="OmpA-like"/>
    <property type="match status" value="1"/>
</dbReference>
<dbReference type="Proteomes" id="UP000425960">
    <property type="component" value="Chromosome"/>
</dbReference>
<dbReference type="InterPro" id="IPR015168">
    <property type="entry name" value="SsuA/THI5"/>
</dbReference>
<evidence type="ECO:0000256" key="3">
    <source>
        <dbReference type="ARBA" id="ARBA00022729"/>
    </source>
</evidence>
<evidence type="ECO:0000259" key="5">
    <source>
        <dbReference type="Pfam" id="PF09084"/>
    </source>
</evidence>
<dbReference type="Pfam" id="PF09084">
    <property type="entry name" value="NMT1"/>
    <property type="match status" value="1"/>
</dbReference>
<accession>A0A5K7ZYT2</accession>
<name>A0A5K7ZYT2_9BACT</name>